<dbReference type="Proteomes" id="UP000623842">
    <property type="component" value="Unassembled WGS sequence"/>
</dbReference>
<dbReference type="InterPro" id="IPR020026">
    <property type="entry name" value="PseC"/>
</dbReference>
<reference evidence="6" key="2">
    <citation type="submission" date="2020-09" db="EMBL/GenBank/DDBJ databases">
        <authorList>
            <person name="Sun Q."/>
            <person name="Kim S."/>
        </authorList>
    </citation>
    <scope>NUCLEOTIDE SEQUENCE</scope>
    <source>
        <strain evidence="6">KCTC 42731</strain>
    </source>
</reference>
<keyword evidence="1 4" id="KW-0663">Pyridoxal phosphate</keyword>
<evidence type="ECO:0000313" key="7">
    <source>
        <dbReference type="Proteomes" id="UP000623842"/>
    </source>
</evidence>
<name>A0A919BCU8_9GAMM</name>
<reference evidence="6" key="1">
    <citation type="journal article" date="2014" name="Int. J. Syst. Evol. Microbiol.">
        <title>Complete genome sequence of Corynebacterium casei LMG S-19264T (=DSM 44701T), isolated from a smear-ripened cheese.</title>
        <authorList>
            <consortium name="US DOE Joint Genome Institute (JGI-PGF)"/>
            <person name="Walter F."/>
            <person name="Albersmeier A."/>
            <person name="Kalinowski J."/>
            <person name="Ruckert C."/>
        </authorList>
    </citation>
    <scope>NUCLEOTIDE SEQUENCE</scope>
    <source>
        <strain evidence="6">KCTC 42731</strain>
    </source>
</reference>
<evidence type="ECO:0000256" key="1">
    <source>
        <dbReference type="ARBA" id="ARBA00022898"/>
    </source>
</evidence>
<dbReference type="InterPro" id="IPR000653">
    <property type="entry name" value="DegT/StrS_aminotransferase"/>
</dbReference>
<accession>A0A919BCU8</accession>
<protein>
    <submittedName>
        <fullName evidence="6">UDP-4-amino-4, 6-dideoxy-N-acetyl-beta-L-altrosamine transaminase</fullName>
    </submittedName>
</protein>
<organism evidence="6 7">
    <name type="scientific">Thalassotalea marina</name>
    <dbReference type="NCBI Taxonomy" id="1673741"/>
    <lineage>
        <taxon>Bacteria</taxon>
        <taxon>Pseudomonadati</taxon>
        <taxon>Pseudomonadota</taxon>
        <taxon>Gammaproteobacteria</taxon>
        <taxon>Alteromonadales</taxon>
        <taxon>Colwelliaceae</taxon>
        <taxon>Thalassotalea</taxon>
    </lineage>
</organism>
<evidence type="ECO:0000256" key="3">
    <source>
        <dbReference type="PIRSR" id="PIRSR000390-1"/>
    </source>
</evidence>
<dbReference type="Gene3D" id="3.90.1150.10">
    <property type="entry name" value="Aspartate Aminotransferase, domain 1"/>
    <property type="match status" value="1"/>
</dbReference>
<dbReference type="GO" id="GO:0000271">
    <property type="term" value="P:polysaccharide biosynthetic process"/>
    <property type="evidence" value="ECO:0007669"/>
    <property type="project" value="TreeGrafter"/>
</dbReference>
<keyword evidence="7" id="KW-1185">Reference proteome</keyword>
<evidence type="ECO:0000256" key="4">
    <source>
        <dbReference type="PIRSR" id="PIRSR000390-2"/>
    </source>
</evidence>
<dbReference type="Gene3D" id="3.40.640.10">
    <property type="entry name" value="Type I PLP-dependent aspartate aminotransferase-like (Major domain)"/>
    <property type="match status" value="1"/>
</dbReference>
<dbReference type="CDD" id="cd00616">
    <property type="entry name" value="AHBA_syn"/>
    <property type="match status" value="1"/>
</dbReference>
<dbReference type="PIRSF" id="PIRSF000390">
    <property type="entry name" value="PLP_StrS"/>
    <property type="match status" value="1"/>
</dbReference>
<dbReference type="RefSeq" id="WP_189767079.1">
    <property type="nucleotide sequence ID" value="NZ_BNCK01000001.1"/>
</dbReference>
<dbReference type="GO" id="GO:0008483">
    <property type="term" value="F:transaminase activity"/>
    <property type="evidence" value="ECO:0007669"/>
    <property type="project" value="TreeGrafter"/>
</dbReference>
<feature type="active site" description="Proton acceptor" evidence="3">
    <location>
        <position position="188"/>
    </location>
</feature>
<dbReference type="GO" id="GO:0030170">
    <property type="term" value="F:pyridoxal phosphate binding"/>
    <property type="evidence" value="ECO:0007669"/>
    <property type="project" value="TreeGrafter"/>
</dbReference>
<dbReference type="Pfam" id="PF01041">
    <property type="entry name" value="DegT_DnrJ_EryC1"/>
    <property type="match status" value="1"/>
</dbReference>
<dbReference type="InterPro" id="IPR015424">
    <property type="entry name" value="PyrdxlP-dep_Trfase"/>
</dbReference>
<dbReference type="SUPFAM" id="SSF53383">
    <property type="entry name" value="PLP-dependent transferases"/>
    <property type="match status" value="1"/>
</dbReference>
<sequence>MILYGQQIISEQDKEAVLDVLSSSHLTQGKMVEHFEEKLANYCSAKYSVSFTNATSALHSACLALGVTNGDIVWTSPISFVASANCAIYCGAEIDFVDVELATGNMSVDALEEKLIHAQKIGKLPKVVIPVHLAGQSCDMEKIHALSKCFGFSIVEDASHAIGGKYQNIPVGACQYSDITVFSFHPVKIITTGEGGAALTNSSQLHDKLRKLRSHGIDSNEAMRAEHGPWYYEQGMLGFNYRMTDIQAALGTSQLEQIENFIDKRHQLASQYDTLLKGSQYAPLKRQHNTISSFHLYIVQFHDWSLANKKIIVSKLRSQGIQAHVHYIPIYKQPFYQQLGFNSHYCSKAENYYQISMTLPMHPALTDKDLNIVTSALLG</sequence>
<dbReference type="NCBIfam" id="TIGR03588">
    <property type="entry name" value="PseC"/>
    <property type="match status" value="1"/>
</dbReference>
<dbReference type="InterPro" id="IPR015422">
    <property type="entry name" value="PyrdxlP-dep_Trfase_small"/>
</dbReference>
<gene>
    <name evidence="6" type="primary">pseC</name>
    <name evidence="6" type="ORF">GCM10017161_04480</name>
</gene>
<evidence type="ECO:0000256" key="5">
    <source>
        <dbReference type="RuleBase" id="RU004508"/>
    </source>
</evidence>
<evidence type="ECO:0000313" key="6">
    <source>
        <dbReference type="EMBL" id="GHF80319.1"/>
    </source>
</evidence>
<comment type="caution">
    <text evidence="6">The sequence shown here is derived from an EMBL/GenBank/DDBJ whole genome shotgun (WGS) entry which is preliminary data.</text>
</comment>
<dbReference type="InterPro" id="IPR015421">
    <property type="entry name" value="PyrdxlP-dep_Trfase_major"/>
</dbReference>
<dbReference type="EMBL" id="BNCK01000001">
    <property type="protein sequence ID" value="GHF80319.1"/>
    <property type="molecule type" value="Genomic_DNA"/>
</dbReference>
<evidence type="ECO:0000256" key="2">
    <source>
        <dbReference type="ARBA" id="ARBA00037999"/>
    </source>
</evidence>
<proteinExistence type="inferred from homology"/>
<dbReference type="PANTHER" id="PTHR30244:SF34">
    <property type="entry name" value="DTDP-4-AMINO-4,6-DIDEOXYGALACTOSE TRANSAMINASE"/>
    <property type="match status" value="1"/>
</dbReference>
<dbReference type="PANTHER" id="PTHR30244">
    <property type="entry name" value="TRANSAMINASE"/>
    <property type="match status" value="1"/>
</dbReference>
<feature type="modified residue" description="N6-(pyridoxal phosphate)lysine" evidence="4">
    <location>
        <position position="188"/>
    </location>
</feature>
<comment type="similarity">
    <text evidence="2 5">Belongs to the DegT/DnrJ/EryC1 family.</text>
</comment>
<dbReference type="AlphaFoldDB" id="A0A919BCU8"/>